<keyword evidence="2" id="KW-0238">DNA-binding</keyword>
<dbReference type="Pfam" id="PF12833">
    <property type="entry name" value="HTH_18"/>
    <property type="match status" value="1"/>
</dbReference>
<dbReference type="GO" id="GO:0003700">
    <property type="term" value="F:DNA-binding transcription factor activity"/>
    <property type="evidence" value="ECO:0007669"/>
    <property type="project" value="InterPro"/>
</dbReference>
<keyword evidence="3" id="KW-0804">Transcription</keyword>
<dbReference type="KEGG" id="suam:BOO69_09275"/>
<evidence type="ECO:0000313" key="6">
    <source>
        <dbReference type="Proteomes" id="UP000181897"/>
    </source>
</evidence>
<protein>
    <submittedName>
        <fullName evidence="5">AraC family transcriptional regulator</fullName>
    </submittedName>
</protein>
<evidence type="ECO:0000259" key="4">
    <source>
        <dbReference type="PROSITE" id="PS01124"/>
    </source>
</evidence>
<evidence type="ECO:0000256" key="1">
    <source>
        <dbReference type="ARBA" id="ARBA00023015"/>
    </source>
</evidence>
<dbReference type="SUPFAM" id="SSF46689">
    <property type="entry name" value="Homeodomain-like"/>
    <property type="match status" value="1"/>
</dbReference>
<reference evidence="5 6" key="1">
    <citation type="submission" date="2016-11" db="EMBL/GenBank/DDBJ databases">
        <title>Complete genome sequence of Sulfitobacter sp. AM1-D1, a toxic bacteria associated with marine dinoflagellate Alexandrium minutum in East China Sea.</title>
        <authorList>
            <person name="Yang Q."/>
            <person name="Zhang X."/>
            <person name="Tian X."/>
        </authorList>
    </citation>
    <scope>NUCLEOTIDE SEQUENCE [LARGE SCALE GENOMIC DNA]</scope>
    <source>
        <strain evidence="5 6">AM1-D1</strain>
    </source>
</reference>
<dbReference type="OrthoDB" id="9814125at2"/>
<dbReference type="SMART" id="SM00342">
    <property type="entry name" value="HTH_ARAC"/>
    <property type="match status" value="1"/>
</dbReference>
<feature type="domain" description="HTH araC/xylS-type" evidence="4">
    <location>
        <begin position="164"/>
        <end position="262"/>
    </location>
</feature>
<dbReference type="GO" id="GO:0043565">
    <property type="term" value="F:sequence-specific DNA binding"/>
    <property type="evidence" value="ECO:0007669"/>
    <property type="project" value="InterPro"/>
</dbReference>
<dbReference type="InterPro" id="IPR018060">
    <property type="entry name" value="HTH_AraC"/>
</dbReference>
<dbReference type="AlphaFoldDB" id="A0A1J0WGX4"/>
<dbReference type="PROSITE" id="PS01124">
    <property type="entry name" value="HTH_ARAC_FAMILY_2"/>
    <property type="match status" value="1"/>
</dbReference>
<name>A0A1J0WGX4_9RHOB</name>
<organism evidence="5 6">
    <name type="scientific">Sulfitobacter alexandrii</name>
    <dbReference type="NCBI Taxonomy" id="1917485"/>
    <lineage>
        <taxon>Bacteria</taxon>
        <taxon>Pseudomonadati</taxon>
        <taxon>Pseudomonadota</taxon>
        <taxon>Alphaproteobacteria</taxon>
        <taxon>Rhodobacterales</taxon>
        <taxon>Roseobacteraceae</taxon>
        <taxon>Sulfitobacter</taxon>
    </lineage>
</organism>
<accession>A0A1J0WGX4</accession>
<dbReference type="EMBL" id="CP018076">
    <property type="protein sequence ID" value="APE43581.1"/>
    <property type="molecule type" value="Genomic_DNA"/>
</dbReference>
<dbReference type="STRING" id="1917485.BOO69_09275"/>
<evidence type="ECO:0000313" key="5">
    <source>
        <dbReference type="EMBL" id="APE43581.1"/>
    </source>
</evidence>
<dbReference type="PANTHER" id="PTHR43280:SF32">
    <property type="entry name" value="TRANSCRIPTIONAL REGULATORY PROTEIN"/>
    <property type="match status" value="1"/>
</dbReference>
<evidence type="ECO:0000256" key="3">
    <source>
        <dbReference type="ARBA" id="ARBA00023163"/>
    </source>
</evidence>
<sequence>MSFAAADINVITLPQLTGGQDWRLHLAQDRPHHLLIWVTRGQGRALLDGLRRGVGTHNALWVPQGSLFALDLGRQGMAQAVVIPPGTPLRLPEMPRHLRIRDVAVQSELSGLIEAAAREQQKHRPLSQDAAEAHAALISVWLRRQIMLDEHVPPRRNAAGRLSKLYCDLLPHRYRSGAPMAAYAETLDVTPTHLTRAVKAATGKTAAELLTERVLAEARRLLLETRQPAQDIARHLGFGSAAYFTRFMQQHTGQPPTGLRGPAR</sequence>
<gene>
    <name evidence="5" type="ORF">BOO69_09275</name>
</gene>
<dbReference type="RefSeq" id="WP_071971913.1">
    <property type="nucleotide sequence ID" value="NZ_CP018076.1"/>
</dbReference>
<evidence type="ECO:0000256" key="2">
    <source>
        <dbReference type="ARBA" id="ARBA00023125"/>
    </source>
</evidence>
<dbReference type="InterPro" id="IPR009057">
    <property type="entry name" value="Homeodomain-like_sf"/>
</dbReference>
<dbReference type="Gene3D" id="1.10.10.60">
    <property type="entry name" value="Homeodomain-like"/>
    <property type="match status" value="1"/>
</dbReference>
<keyword evidence="6" id="KW-1185">Reference proteome</keyword>
<dbReference type="PANTHER" id="PTHR43280">
    <property type="entry name" value="ARAC-FAMILY TRANSCRIPTIONAL REGULATOR"/>
    <property type="match status" value="1"/>
</dbReference>
<dbReference type="Proteomes" id="UP000181897">
    <property type="component" value="Chromosome"/>
</dbReference>
<keyword evidence="1" id="KW-0805">Transcription regulation</keyword>
<proteinExistence type="predicted"/>